<protein>
    <submittedName>
        <fullName evidence="3">Uncharacterized protein</fullName>
    </submittedName>
</protein>
<evidence type="ECO:0000313" key="3">
    <source>
        <dbReference type="EMBL" id="EJW04297.1"/>
    </source>
</evidence>
<keyword evidence="4" id="KW-1185">Reference proteome</keyword>
<comment type="caution">
    <text evidence="3">The sequence shown here is derived from an EMBL/GenBank/DDBJ whole genome shotgun (WGS) entry which is preliminary data.</text>
</comment>
<dbReference type="VEuPathDB" id="MicrosporidiaDB:EDEG_01421"/>
<accession>J9DSJ4</accession>
<feature type="signal peptide" evidence="2">
    <location>
        <begin position="1"/>
        <end position="18"/>
    </location>
</feature>
<evidence type="ECO:0000256" key="1">
    <source>
        <dbReference type="SAM" id="MobiDB-lite"/>
    </source>
</evidence>
<reference evidence="3 4" key="1">
    <citation type="submission" date="2011-08" db="EMBL/GenBank/DDBJ databases">
        <authorList>
            <person name="Liu Z.J."/>
            <person name="Shi F.L."/>
            <person name="Lu J.Q."/>
            <person name="Li M."/>
            <person name="Wang Z.L."/>
        </authorList>
    </citation>
    <scope>NUCLEOTIDE SEQUENCE [LARGE SCALE GENOMIC DNA]</scope>
    <source>
        <strain evidence="3 4">USNM 41457</strain>
    </source>
</reference>
<dbReference type="InParanoid" id="J9DSJ4"/>
<feature type="chain" id="PRO_5003823247" evidence="2">
    <location>
        <begin position="19"/>
        <end position="607"/>
    </location>
</feature>
<feature type="compositionally biased region" description="Basic and acidic residues" evidence="1">
    <location>
        <begin position="362"/>
        <end position="380"/>
    </location>
</feature>
<dbReference type="Proteomes" id="UP000003163">
    <property type="component" value="Unassembled WGS sequence"/>
</dbReference>
<reference evidence="4" key="2">
    <citation type="submission" date="2015-07" db="EMBL/GenBank/DDBJ databases">
        <title>Contrasting host-pathogen interactions and genome evolution in two generalist and specialist microsporidian pathogens of mosquitoes.</title>
        <authorList>
            <consortium name="The Broad Institute Genomics Platform"/>
            <consortium name="The Broad Institute Genome Sequencing Center for Infectious Disease"/>
            <person name="Cuomo C.A."/>
            <person name="Sanscrainte N.D."/>
            <person name="Goldberg J.M."/>
            <person name="Heiman D."/>
            <person name="Young S."/>
            <person name="Zeng Q."/>
            <person name="Becnel J.J."/>
            <person name="Birren B.W."/>
        </authorList>
    </citation>
    <scope>NUCLEOTIDE SEQUENCE [LARGE SCALE GENOMIC DNA]</scope>
    <source>
        <strain evidence="4">USNM 41457</strain>
    </source>
</reference>
<evidence type="ECO:0000256" key="2">
    <source>
        <dbReference type="SAM" id="SignalP"/>
    </source>
</evidence>
<name>J9DSJ4_EDHAE</name>
<sequence>MKRFIVFILLLRIKTAGSSELYAMDNLVKNIGEMKLCSDLKKDIIILLKDFQNLVEIHFRREFYMMKIMENLNFHLYDVRQKRLWPFGKEGEEKKAIQEILKEMYCCLEREILTINTSENFVSRYNLTVKSTIAKISNFCDIKSVQTLKESDKNRYEHLTFHMKCFLTNLHDLIKIWNFSIDDFNFTKAEEKVIFEEWKNNLIRKKCYGSNSNYRNFNNTEDQEYEPAIFSQKQPNIKQKKKEKSIPRPKKRYNLLGVLSEDRPLNDGDDLLKNSDTNSTEIRGEICEITKDQENARIDIEDVTSKNDNQESVRNDKKRLEMISDERVCLYDSFQSNLQSASTPQRSFSDIDIIGFHEESIKSEKSKKTREKDNKKKPDSTLEFPNFESEAEINKENFKIFQHIYKNISRYVQIFNDKIKKKNFCEAMIVKSINKMLETVLQQETKFKTEFVDIDQTIINILHNYYNLSYIVKSLHESLKDSKSINYRAEEFFNKQENIDNLYVFFCIFNEILGVGLFTNTAINANYDIGNLENNNIKYALDINDIFRESFDIFLMLNNFPSVLNHLNIIYIYEYPRRLSCLKKSVKNWLDAHRQQPFLDDDVSPIE</sequence>
<organism evidence="3 4">
    <name type="scientific">Edhazardia aedis (strain USNM 41457)</name>
    <name type="common">Microsporidian parasite</name>
    <dbReference type="NCBI Taxonomy" id="1003232"/>
    <lineage>
        <taxon>Eukaryota</taxon>
        <taxon>Fungi</taxon>
        <taxon>Fungi incertae sedis</taxon>
        <taxon>Microsporidia</taxon>
        <taxon>Edhazardia</taxon>
    </lineage>
</organism>
<evidence type="ECO:0000313" key="4">
    <source>
        <dbReference type="Proteomes" id="UP000003163"/>
    </source>
</evidence>
<proteinExistence type="predicted"/>
<dbReference type="AlphaFoldDB" id="J9DSJ4"/>
<gene>
    <name evidence="3" type="ORF">EDEG_01421</name>
</gene>
<keyword evidence="2" id="KW-0732">Signal</keyword>
<dbReference type="EMBL" id="AFBI03000020">
    <property type="protein sequence ID" value="EJW04297.1"/>
    <property type="molecule type" value="Genomic_DNA"/>
</dbReference>
<feature type="region of interest" description="Disordered" evidence="1">
    <location>
        <begin position="362"/>
        <end position="383"/>
    </location>
</feature>
<dbReference type="HOGENOM" id="CLU_449787_0_0_1"/>
<dbReference type="OrthoDB" id="5593012at2759"/>